<reference evidence="3" key="1">
    <citation type="submission" date="2014-12" db="EMBL/GenBank/DDBJ databases">
        <title>Genome sequence of Clostridium beijerinckii strain 59B.</title>
        <authorList>
            <person name="Little G.T."/>
            <person name="Minton N.P."/>
        </authorList>
    </citation>
    <scope>NUCLEOTIDE SEQUENCE [LARGE SCALE GENOMIC DNA]</scope>
    <source>
        <strain evidence="3">59B</strain>
    </source>
</reference>
<keyword evidence="1" id="KW-1133">Transmembrane helix</keyword>
<dbReference type="RefSeq" id="WP_041897276.1">
    <property type="nucleotide sequence ID" value="NZ_CP010086.2"/>
</dbReference>
<dbReference type="EMBL" id="CP010086">
    <property type="protein sequence ID" value="AJG99812.1"/>
    <property type="molecule type" value="Genomic_DNA"/>
</dbReference>
<feature type="transmembrane region" description="Helical" evidence="1">
    <location>
        <begin position="20"/>
        <end position="42"/>
    </location>
</feature>
<protein>
    <submittedName>
        <fullName evidence="2">Uncharacterized protein</fullName>
    </submittedName>
</protein>
<dbReference type="KEGG" id="cbei:LF65_03249"/>
<proteinExistence type="predicted"/>
<name>A0A0B5QP89_CLOBE</name>
<feature type="transmembrane region" description="Helical" evidence="1">
    <location>
        <begin position="89"/>
        <end position="109"/>
    </location>
</feature>
<evidence type="ECO:0000313" key="3">
    <source>
        <dbReference type="Proteomes" id="UP000031866"/>
    </source>
</evidence>
<dbReference type="Proteomes" id="UP000031866">
    <property type="component" value="Chromosome"/>
</dbReference>
<keyword evidence="1" id="KW-0472">Membrane</keyword>
<sequence>MKRRNIFGDNKLTFKNKNFWRILLIPSSIITIIICLLSILNGNTQYLIDNYKDIIKGFFALSFIVGIIACAIDGYWIELKKFMKEDKKGKIIGIAIFLLILFKEIFQALRSGH</sequence>
<feature type="transmembrane region" description="Helical" evidence="1">
    <location>
        <begin position="54"/>
        <end position="77"/>
    </location>
</feature>
<organism evidence="2 3">
    <name type="scientific">Clostridium beijerinckii</name>
    <name type="common">Clostridium MP</name>
    <dbReference type="NCBI Taxonomy" id="1520"/>
    <lineage>
        <taxon>Bacteria</taxon>
        <taxon>Bacillati</taxon>
        <taxon>Bacillota</taxon>
        <taxon>Clostridia</taxon>
        <taxon>Eubacteriales</taxon>
        <taxon>Clostridiaceae</taxon>
        <taxon>Clostridium</taxon>
    </lineage>
</organism>
<accession>A0A0B5QP89</accession>
<gene>
    <name evidence="2" type="ORF">LF65_03249</name>
</gene>
<evidence type="ECO:0000256" key="1">
    <source>
        <dbReference type="SAM" id="Phobius"/>
    </source>
</evidence>
<keyword evidence="1" id="KW-0812">Transmembrane</keyword>
<dbReference type="AlphaFoldDB" id="A0A0B5QP89"/>
<evidence type="ECO:0000313" key="2">
    <source>
        <dbReference type="EMBL" id="AJG99812.1"/>
    </source>
</evidence>